<reference evidence="1" key="2">
    <citation type="submission" date="2020-05" db="UniProtKB">
        <authorList>
            <consortium name="EnsemblMetazoa"/>
        </authorList>
    </citation>
    <scope>IDENTIFICATION</scope>
    <source>
        <strain evidence="1">WRAIR2</strain>
    </source>
</reference>
<sequence>MANTFSATSQVRLPKIDLPAFEYDSTQWISFKDRFSAMVHDVPGLSNTMKLQYLLASLKGEAARLFDHVELVEENYTSTWQALLERFDDLKLLKREYFRALVELQPMTRPTAEELTRIVIESKRLIRGMERLKEPVSSWNTPLSSLVRYTFDEETLMAHELIAAEQKEDVYTDLLEFCEKRIKILHSSVTQTRDKIYTKPAPEASSYRPERAEPKKLPVTYRRQFQPSLACASQSQRESTKECVVCHAPHSVANCSAFGKLTVADRQRIVREQALCFKSLGRHHQARFFKSREKCEICNKDHHTLVCNKMGEQVSANVQAAKQKMIWLSTAQVLVCNDEGRETPARALLDQGSQLNFISERLVQHVRLKKRRLHKPLCGIGAVVLKTEKVVEATIKSRISPFVSVVDCLVLSKITANFPAQTREIDNFNIPKEVVLADPSFYECEQIDLLLGAELFAEMLQQ</sequence>
<accession>A0A182NMZ3</accession>
<reference evidence="2" key="1">
    <citation type="submission" date="2013-03" db="EMBL/GenBank/DDBJ databases">
        <title>The Genome Sequence of Anopheles dirus WRAIR2.</title>
        <authorList>
            <consortium name="The Broad Institute Genomics Platform"/>
            <person name="Neafsey D.E."/>
            <person name="Walton C."/>
            <person name="Walker B."/>
            <person name="Young S.K."/>
            <person name="Zeng Q."/>
            <person name="Gargeya S."/>
            <person name="Fitzgerald M."/>
            <person name="Haas B."/>
            <person name="Abouelleil A."/>
            <person name="Allen A.W."/>
            <person name="Alvarado L."/>
            <person name="Arachchi H.M."/>
            <person name="Berlin A.M."/>
            <person name="Chapman S.B."/>
            <person name="Gainer-Dewar J."/>
            <person name="Goldberg J."/>
            <person name="Griggs A."/>
            <person name="Gujja S."/>
            <person name="Hansen M."/>
            <person name="Howarth C."/>
            <person name="Imamovic A."/>
            <person name="Ireland A."/>
            <person name="Larimer J."/>
            <person name="McCowan C."/>
            <person name="Murphy C."/>
            <person name="Pearson M."/>
            <person name="Poon T.W."/>
            <person name="Priest M."/>
            <person name="Roberts A."/>
            <person name="Saif S."/>
            <person name="Shea T."/>
            <person name="Sisk P."/>
            <person name="Sykes S."/>
            <person name="Wortman J."/>
            <person name="Nusbaum C."/>
            <person name="Birren B."/>
        </authorList>
    </citation>
    <scope>NUCLEOTIDE SEQUENCE [LARGE SCALE GENOMIC DNA]</scope>
    <source>
        <strain evidence="2">WRAIR2</strain>
    </source>
</reference>
<dbReference type="AlphaFoldDB" id="A0A182NMZ3"/>
<name>A0A182NMZ3_9DIPT</name>
<keyword evidence="2" id="KW-1185">Reference proteome</keyword>
<dbReference type="PANTHER" id="PTHR47331:SF1">
    <property type="entry name" value="GAG-LIKE PROTEIN"/>
    <property type="match status" value="1"/>
</dbReference>
<proteinExistence type="predicted"/>
<dbReference type="Proteomes" id="UP000075884">
    <property type="component" value="Unassembled WGS sequence"/>
</dbReference>
<dbReference type="EnsemblMetazoa" id="ADIR009028-RA">
    <property type="protein sequence ID" value="ADIR009028-PA"/>
    <property type="gene ID" value="ADIR009028"/>
</dbReference>
<evidence type="ECO:0000313" key="2">
    <source>
        <dbReference type="Proteomes" id="UP000075884"/>
    </source>
</evidence>
<evidence type="ECO:0000313" key="1">
    <source>
        <dbReference type="EnsemblMetazoa" id="ADIR009028-PA"/>
    </source>
</evidence>
<dbReference type="CDD" id="cd00303">
    <property type="entry name" value="retropepsin_like"/>
    <property type="match status" value="1"/>
</dbReference>
<dbReference type="STRING" id="7168.A0A182NMZ3"/>
<dbReference type="VEuPathDB" id="VectorBase:ADIR009028"/>
<dbReference type="Pfam" id="PF03564">
    <property type="entry name" value="DUF1759"/>
    <property type="match status" value="1"/>
</dbReference>
<dbReference type="PANTHER" id="PTHR47331">
    <property type="entry name" value="PHD-TYPE DOMAIN-CONTAINING PROTEIN"/>
    <property type="match status" value="1"/>
</dbReference>
<organism evidence="1 2">
    <name type="scientific">Anopheles dirus</name>
    <dbReference type="NCBI Taxonomy" id="7168"/>
    <lineage>
        <taxon>Eukaryota</taxon>
        <taxon>Metazoa</taxon>
        <taxon>Ecdysozoa</taxon>
        <taxon>Arthropoda</taxon>
        <taxon>Hexapoda</taxon>
        <taxon>Insecta</taxon>
        <taxon>Pterygota</taxon>
        <taxon>Neoptera</taxon>
        <taxon>Endopterygota</taxon>
        <taxon>Diptera</taxon>
        <taxon>Nematocera</taxon>
        <taxon>Culicoidea</taxon>
        <taxon>Culicidae</taxon>
        <taxon>Anophelinae</taxon>
        <taxon>Anopheles</taxon>
    </lineage>
</organism>
<protein>
    <submittedName>
        <fullName evidence="1">DUF1758 domain-containing protein</fullName>
    </submittedName>
</protein>
<dbReference type="InterPro" id="IPR005312">
    <property type="entry name" value="DUF1759"/>
</dbReference>